<sequence length="111" mass="11719">MPTVTPSTLTPQPGTDRADSTAAPDALSDEAISHGERLSADDMATAREAQFTAAALAAARRPVHTAPAGVCGNCQARCLPTAKYCDEDCRADHERRLSTLRRQGRAPGGMR</sequence>
<evidence type="ECO:0000256" key="1">
    <source>
        <dbReference type="SAM" id="MobiDB-lite"/>
    </source>
</evidence>
<dbReference type="AlphaFoldDB" id="A0A480ARY2"/>
<reference evidence="3" key="1">
    <citation type="submission" date="2019-03" db="EMBL/GenBank/DDBJ databases">
        <title>Aquabacterium pictum sp.nov., the first bacteriochlorophyll a-containing freshwater bacterium in the genus Aquabacterium of the class Betaproteobacteria.</title>
        <authorList>
            <person name="Hirose S."/>
            <person name="Tank M."/>
            <person name="Hara E."/>
            <person name="Tamaki H."/>
            <person name="Takaichi S."/>
            <person name="Haruta S."/>
            <person name="Hanada S."/>
        </authorList>
    </citation>
    <scope>NUCLEOTIDE SEQUENCE [LARGE SCALE GENOMIC DNA]</scope>
    <source>
        <strain evidence="3">W35</strain>
    </source>
</reference>
<protein>
    <submittedName>
        <fullName evidence="2">Uncharacterized protein</fullName>
    </submittedName>
</protein>
<name>A0A480ARY2_9BURK</name>
<gene>
    <name evidence="2" type="ORF">AQPW35_05890</name>
</gene>
<evidence type="ECO:0000313" key="3">
    <source>
        <dbReference type="Proteomes" id="UP000301751"/>
    </source>
</evidence>
<feature type="compositionally biased region" description="Polar residues" evidence="1">
    <location>
        <begin position="1"/>
        <end position="13"/>
    </location>
</feature>
<comment type="caution">
    <text evidence="2">The sequence shown here is derived from an EMBL/GenBank/DDBJ whole genome shotgun (WGS) entry which is preliminary data.</text>
</comment>
<proteinExistence type="predicted"/>
<accession>A0A480ARY2</accession>
<evidence type="ECO:0000313" key="2">
    <source>
        <dbReference type="EMBL" id="GCL61508.1"/>
    </source>
</evidence>
<organism evidence="2 3">
    <name type="scientific">Pseudaquabacterium pictum</name>
    <dbReference type="NCBI Taxonomy" id="2315236"/>
    <lineage>
        <taxon>Bacteria</taxon>
        <taxon>Pseudomonadati</taxon>
        <taxon>Pseudomonadota</taxon>
        <taxon>Betaproteobacteria</taxon>
        <taxon>Burkholderiales</taxon>
        <taxon>Sphaerotilaceae</taxon>
        <taxon>Pseudaquabacterium</taxon>
    </lineage>
</organism>
<dbReference type="Proteomes" id="UP000301751">
    <property type="component" value="Unassembled WGS sequence"/>
</dbReference>
<feature type="region of interest" description="Disordered" evidence="1">
    <location>
        <begin position="1"/>
        <end position="26"/>
    </location>
</feature>
<keyword evidence="3" id="KW-1185">Reference proteome</keyword>
<dbReference type="EMBL" id="BJCL01000001">
    <property type="protein sequence ID" value="GCL61508.1"/>
    <property type="molecule type" value="Genomic_DNA"/>
</dbReference>